<reference evidence="6" key="1">
    <citation type="submission" date="2023-09" db="EMBL/GenBank/DDBJ databases">
        <title>Paucibacter sp. APW11 Genome sequencing and assembly.</title>
        <authorList>
            <person name="Kim I."/>
        </authorList>
    </citation>
    <scope>NUCLEOTIDE SEQUENCE</scope>
    <source>
        <strain evidence="6">APW11</strain>
    </source>
</reference>
<evidence type="ECO:0000256" key="3">
    <source>
        <dbReference type="ARBA" id="ARBA00023012"/>
    </source>
</evidence>
<dbReference type="RefSeq" id="WP_315651781.1">
    <property type="nucleotide sequence ID" value="NZ_JAVXZY010000007.1"/>
</dbReference>
<keyword evidence="7" id="KW-1185">Reference proteome</keyword>
<feature type="transmembrane region" description="Helical" evidence="4">
    <location>
        <begin position="196"/>
        <end position="219"/>
    </location>
</feature>
<protein>
    <recommendedName>
        <fullName evidence="5">Histidine kinase/HSP90-like ATPase domain-containing protein</fullName>
    </recommendedName>
</protein>
<dbReference type="CDD" id="cd16917">
    <property type="entry name" value="HATPase_UhpB-NarQ-NarX-like"/>
    <property type="match status" value="1"/>
</dbReference>
<evidence type="ECO:0000313" key="7">
    <source>
        <dbReference type="Proteomes" id="UP001246372"/>
    </source>
</evidence>
<feature type="transmembrane region" description="Helical" evidence="4">
    <location>
        <begin position="259"/>
        <end position="277"/>
    </location>
</feature>
<comment type="caution">
    <text evidence="6">The sequence shown here is derived from an EMBL/GenBank/DDBJ whole genome shotgun (WGS) entry which is preliminary data.</text>
</comment>
<evidence type="ECO:0000256" key="1">
    <source>
        <dbReference type="ARBA" id="ARBA00022679"/>
    </source>
</evidence>
<dbReference type="InterPro" id="IPR036890">
    <property type="entry name" value="HATPase_C_sf"/>
</dbReference>
<feature type="domain" description="Histidine kinase/HSP90-like ATPase" evidence="5">
    <location>
        <begin position="542"/>
        <end position="635"/>
    </location>
</feature>
<evidence type="ECO:0000313" key="6">
    <source>
        <dbReference type="EMBL" id="MDT9000893.1"/>
    </source>
</evidence>
<gene>
    <name evidence="6" type="ORF">RQP53_16575</name>
</gene>
<dbReference type="EMBL" id="JAVXZY010000007">
    <property type="protein sequence ID" value="MDT9000893.1"/>
    <property type="molecule type" value="Genomic_DNA"/>
</dbReference>
<name>A0ABU3PEF1_9BURK</name>
<keyword evidence="1" id="KW-0808">Transferase</keyword>
<organism evidence="6 7">
    <name type="scientific">Roseateles aquae</name>
    <dbReference type="NCBI Taxonomy" id="3077235"/>
    <lineage>
        <taxon>Bacteria</taxon>
        <taxon>Pseudomonadati</taxon>
        <taxon>Pseudomonadota</taxon>
        <taxon>Betaproteobacteria</taxon>
        <taxon>Burkholderiales</taxon>
        <taxon>Sphaerotilaceae</taxon>
        <taxon>Roseateles</taxon>
    </lineage>
</organism>
<dbReference type="PANTHER" id="PTHR24421">
    <property type="entry name" value="NITRATE/NITRITE SENSOR PROTEIN NARX-RELATED"/>
    <property type="match status" value="1"/>
</dbReference>
<keyword evidence="4" id="KW-0812">Transmembrane</keyword>
<dbReference type="InterPro" id="IPR050482">
    <property type="entry name" value="Sensor_HK_TwoCompSys"/>
</dbReference>
<keyword evidence="3" id="KW-0902">Two-component regulatory system</keyword>
<dbReference type="SUPFAM" id="SSF55874">
    <property type="entry name" value="ATPase domain of HSP90 chaperone/DNA topoisomerase II/histidine kinase"/>
    <property type="match status" value="1"/>
</dbReference>
<dbReference type="InterPro" id="IPR003594">
    <property type="entry name" value="HATPase_dom"/>
</dbReference>
<dbReference type="Pfam" id="PF02518">
    <property type="entry name" value="HATPase_c"/>
    <property type="match status" value="1"/>
</dbReference>
<proteinExistence type="predicted"/>
<evidence type="ECO:0000256" key="4">
    <source>
        <dbReference type="SAM" id="Phobius"/>
    </source>
</evidence>
<accession>A0ABU3PEF1</accession>
<sequence>MSAAAASPVLPRWLRWRQFLLALLGPWLLLLAVHGLSQRFSTAAPADVLRLASARQVLGAMSLPPDGAAASAVALPLGLDADELSGPSWYLLDFSLKAAASEPFLISLQHRPSVSIFLDGQLLAQASTGDDTDMLQRGLLLGSSDVLVNVPPALLGAGPHRLALRLAPPSFEGATLSAVLMGPGSSMRKLHDGRRLWQAARALTAISGAVLGIFMLLLWLALRQEWLNGVTGIYCLLAALLLSPYLFGTAPLPAPWWRMLLDAADVIAKALMLFLVAKLLGWRHLWPQRLALGFAVLALPIDLIAAQRGLAWTDFDQPWPWWALGSRAIVLLTAWGLAIYAAWRRARCVNGVGACAVGLAVLAWCYVSYFVLVDAKRVAVMDVNVAGYAALIVMAAWVLQRRFVFSLRAQAQAREQLELALAQRTAELERRFAELQRSEQLRNAAEARERLLQEMHDGLGSQLLMARLSVAQGLDAVAMATVLDDCIDEMRLSVDALSVDDGDLSLLLANIRHRIGPRLVAAGLQLDWQVGDTPLLPCLLGAQGRELVRIVQEALSNVLRHAKASRVRVATRCEADGRAVRLTIADNGQGLPASGSEGQGLRNMRKRAERLGASISWCRGEDGGTELHLLLPLQAQAVAPEGLESPL</sequence>
<keyword evidence="4" id="KW-1133">Transmembrane helix</keyword>
<feature type="transmembrane region" description="Helical" evidence="4">
    <location>
        <begin position="378"/>
        <end position="399"/>
    </location>
</feature>
<evidence type="ECO:0000256" key="2">
    <source>
        <dbReference type="ARBA" id="ARBA00022777"/>
    </source>
</evidence>
<feature type="transmembrane region" description="Helical" evidence="4">
    <location>
        <begin position="226"/>
        <end position="247"/>
    </location>
</feature>
<keyword evidence="4" id="KW-0472">Membrane</keyword>
<dbReference type="SMART" id="SM00387">
    <property type="entry name" value="HATPase_c"/>
    <property type="match status" value="1"/>
</dbReference>
<keyword evidence="2" id="KW-0418">Kinase</keyword>
<dbReference type="Proteomes" id="UP001246372">
    <property type="component" value="Unassembled WGS sequence"/>
</dbReference>
<feature type="transmembrane region" description="Helical" evidence="4">
    <location>
        <begin position="319"/>
        <end position="340"/>
    </location>
</feature>
<feature type="transmembrane region" description="Helical" evidence="4">
    <location>
        <begin position="352"/>
        <end position="372"/>
    </location>
</feature>
<dbReference type="Gene3D" id="3.30.565.10">
    <property type="entry name" value="Histidine kinase-like ATPase, C-terminal domain"/>
    <property type="match status" value="1"/>
</dbReference>
<feature type="transmembrane region" description="Helical" evidence="4">
    <location>
        <begin position="289"/>
        <end position="307"/>
    </location>
</feature>
<evidence type="ECO:0000259" key="5">
    <source>
        <dbReference type="SMART" id="SM00387"/>
    </source>
</evidence>